<feature type="compositionally biased region" description="Polar residues" evidence="1">
    <location>
        <begin position="347"/>
        <end position="367"/>
    </location>
</feature>
<evidence type="ECO:0000256" key="1">
    <source>
        <dbReference type="SAM" id="MobiDB-lite"/>
    </source>
</evidence>
<comment type="caution">
    <text evidence="3">The sequence shown here is derived from an EMBL/GenBank/DDBJ whole genome shotgun (WGS) entry which is preliminary data.</text>
</comment>
<evidence type="ECO:0000313" key="7">
    <source>
        <dbReference type="Proteomes" id="UP000663829"/>
    </source>
</evidence>
<dbReference type="EMBL" id="CAJOBA010040027">
    <property type="protein sequence ID" value="CAF4087607.1"/>
    <property type="molecule type" value="Genomic_DNA"/>
</dbReference>
<name>A0A815A482_9BILA</name>
<feature type="region of interest" description="Disordered" evidence="1">
    <location>
        <begin position="347"/>
        <end position="369"/>
    </location>
</feature>
<dbReference type="Proteomes" id="UP000681722">
    <property type="component" value="Unassembled WGS sequence"/>
</dbReference>
<organism evidence="3 7">
    <name type="scientific">Didymodactylos carnosus</name>
    <dbReference type="NCBI Taxonomy" id="1234261"/>
    <lineage>
        <taxon>Eukaryota</taxon>
        <taxon>Metazoa</taxon>
        <taxon>Spiralia</taxon>
        <taxon>Gnathifera</taxon>
        <taxon>Rotifera</taxon>
        <taxon>Eurotatoria</taxon>
        <taxon>Bdelloidea</taxon>
        <taxon>Philodinida</taxon>
        <taxon>Philodinidae</taxon>
        <taxon>Didymodactylos</taxon>
    </lineage>
</organism>
<sequence>MLLQVLSWSLYISFICATHFDGGTITWAPVNRTATGSTIQIILTQTYTWTYPTINCTTVGALINLQGKSKGNLTCTWNCGTASAGYIEPLIAGYCTSLSDTTLMLTHSERSTLLNLTANDYFSVSFGAPINGNGNYRSFADVGTGNSSGQWNITCVIDLRLRPDGFINTPPIATVSPPVFISNIGAQYIYVGISDVDNDNVRCRWSTGSTECADVCYPAAIPASTILFENCTLVITNQTANDWYCAAIQLPRIKSLIPSTNIIHASKSAEILSRKCSDTILLNDEVVSKNGTEVIVTKIKCPFTALENPKISECPTTPNANDGISSYQRKSTAVNVTKLKRAKSLSKQEQPTIVYRNHSNPQQQQETDLGYFPRNSTSVKITRLSRAFVASAITEPPSTVPEIKT</sequence>
<evidence type="ECO:0000313" key="6">
    <source>
        <dbReference type="EMBL" id="CAF4087607.1"/>
    </source>
</evidence>
<proteinExistence type="predicted"/>
<dbReference type="OrthoDB" id="10063988at2759"/>
<keyword evidence="2" id="KW-0732">Signal</keyword>
<feature type="signal peptide" evidence="2">
    <location>
        <begin position="1"/>
        <end position="17"/>
    </location>
</feature>
<reference evidence="3" key="1">
    <citation type="submission" date="2021-02" db="EMBL/GenBank/DDBJ databases">
        <authorList>
            <person name="Nowell W R."/>
        </authorList>
    </citation>
    <scope>NUCLEOTIDE SEQUENCE</scope>
</reference>
<evidence type="ECO:0000313" key="3">
    <source>
        <dbReference type="EMBL" id="CAF1251607.1"/>
    </source>
</evidence>
<dbReference type="EMBL" id="CAJOBC010014774">
    <property type="protein sequence ID" value="CAF4021245.1"/>
    <property type="molecule type" value="Genomic_DNA"/>
</dbReference>
<evidence type="ECO:0000313" key="4">
    <source>
        <dbReference type="EMBL" id="CAF1282810.1"/>
    </source>
</evidence>
<dbReference type="Proteomes" id="UP000677228">
    <property type="component" value="Unassembled WGS sequence"/>
</dbReference>
<dbReference type="EMBL" id="CAJNOK010018463">
    <property type="protein sequence ID" value="CAF1282810.1"/>
    <property type="molecule type" value="Genomic_DNA"/>
</dbReference>
<feature type="chain" id="PRO_5035604329" evidence="2">
    <location>
        <begin position="18"/>
        <end position="405"/>
    </location>
</feature>
<evidence type="ECO:0000313" key="5">
    <source>
        <dbReference type="EMBL" id="CAF4021245.1"/>
    </source>
</evidence>
<keyword evidence="7" id="KW-1185">Reference proteome</keyword>
<evidence type="ECO:0000256" key="2">
    <source>
        <dbReference type="SAM" id="SignalP"/>
    </source>
</evidence>
<dbReference type="EMBL" id="CAJNOQ010010429">
    <property type="protein sequence ID" value="CAF1251607.1"/>
    <property type="molecule type" value="Genomic_DNA"/>
</dbReference>
<accession>A0A815A482</accession>
<gene>
    <name evidence="3" type="ORF">GPM918_LOCUS26161</name>
    <name evidence="4" type="ORF">OVA965_LOCUS27719</name>
    <name evidence="5" type="ORF">SRO942_LOCUS26257</name>
    <name evidence="6" type="ORF">TMI583_LOCUS28467</name>
</gene>
<dbReference type="Proteomes" id="UP000663829">
    <property type="component" value="Unassembled WGS sequence"/>
</dbReference>
<dbReference type="AlphaFoldDB" id="A0A815A482"/>
<protein>
    <submittedName>
        <fullName evidence="3">Uncharacterized protein</fullName>
    </submittedName>
</protein>
<dbReference type="Proteomes" id="UP000682733">
    <property type="component" value="Unassembled WGS sequence"/>
</dbReference>